<dbReference type="EMBL" id="OU893347">
    <property type="protein sequence ID" value="CAG9787012.1"/>
    <property type="molecule type" value="Genomic_DNA"/>
</dbReference>
<dbReference type="InterPro" id="IPR051568">
    <property type="entry name" value="LZTR1/Attractin"/>
</dbReference>
<protein>
    <submittedName>
        <fullName evidence="4">Uncharacterized protein</fullName>
    </submittedName>
</protein>
<dbReference type="PANTHER" id="PTHR46376:SF1">
    <property type="entry name" value="LEUCINE-ZIPPER-LIKE TRANSCRIPTIONAL REGULATOR 1"/>
    <property type="match status" value="1"/>
</dbReference>
<dbReference type="InterPro" id="IPR015915">
    <property type="entry name" value="Kelch-typ_b-propeller"/>
</dbReference>
<dbReference type="GO" id="GO:0005794">
    <property type="term" value="C:Golgi apparatus"/>
    <property type="evidence" value="ECO:0007669"/>
    <property type="project" value="TreeGrafter"/>
</dbReference>
<evidence type="ECO:0000256" key="1">
    <source>
        <dbReference type="ARBA" id="ARBA00022441"/>
    </source>
</evidence>
<dbReference type="AlphaFoldDB" id="A0A9N9WE19"/>
<evidence type="ECO:0000256" key="3">
    <source>
        <dbReference type="SAM" id="MobiDB-lite"/>
    </source>
</evidence>
<keyword evidence="2" id="KW-0677">Repeat</keyword>
<dbReference type="OrthoDB" id="432528at2759"/>
<evidence type="ECO:0000313" key="5">
    <source>
        <dbReference type="Proteomes" id="UP001153714"/>
    </source>
</evidence>
<dbReference type="SUPFAM" id="SSF117281">
    <property type="entry name" value="Kelch motif"/>
    <property type="match status" value="1"/>
</dbReference>
<organism evidence="4 5">
    <name type="scientific">Diatraea saccharalis</name>
    <name type="common">sugarcane borer</name>
    <dbReference type="NCBI Taxonomy" id="40085"/>
    <lineage>
        <taxon>Eukaryota</taxon>
        <taxon>Metazoa</taxon>
        <taxon>Ecdysozoa</taxon>
        <taxon>Arthropoda</taxon>
        <taxon>Hexapoda</taxon>
        <taxon>Insecta</taxon>
        <taxon>Pterygota</taxon>
        <taxon>Neoptera</taxon>
        <taxon>Endopterygota</taxon>
        <taxon>Lepidoptera</taxon>
        <taxon>Glossata</taxon>
        <taxon>Ditrysia</taxon>
        <taxon>Pyraloidea</taxon>
        <taxon>Crambidae</taxon>
        <taxon>Crambinae</taxon>
        <taxon>Diatraea</taxon>
    </lineage>
</organism>
<reference evidence="4" key="1">
    <citation type="submission" date="2021-12" db="EMBL/GenBank/DDBJ databases">
        <authorList>
            <person name="King R."/>
        </authorList>
    </citation>
    <scope>NUCLEOTIDE SEQUENCE</scope>
</reference>
<evidence type="ECO:0000256" key="2">
    <source>
        <dbReference type="ARBA" id="ARBA00022737"/>
    </source>
</evidence>
<gene>
    <name evidence="4" type="ORF">DIATSA_LOCUS4923</name>
</gene>
<dbReference type="Proteomes" id="UP001153714">
    <property type="component" value="Chromosome 16"/>
</dbReference>
<name>A0A9N9WE19_9NEOP</name>
<feature type="region of interest" description="Disordered" evidence="3">
    <location>
        <begin position="121"/>
        <end position="144"/>
    </location>
</feature>
<proteinExistence type="predicted"/>
<keyword evidence="1" id="KW-0880">Kelch repeat</keyword>
<keyword evidence="5" id="KW-1185">Reference proteome</keyword>
<dbReference type="Gene3D" id="2.120.10.80">
    <property type="entry name" value="Kelch-type beta propeller"/>
    <property type="match status" value="1"/>
</dbReference>
<dbReference type="PANTHER" id="PTHR46376">
    <property type="entry name" value="LEUCINE-ZIPPER-LIKE TRANSCRIPTIONAL REGULATOR 1"/>
    <property type="match status" value="1"/>
</dbReference>
<sequence>MWSPVEYGGNGAVAPCSRGKHSATLLGGHVYVLGGRGAGGAVPLRDFWRYCIATGEWERLQCKGDPPPALQEHSATAHGARLYVFGGEPGALSNETPLWIYDTETQLWRKLPGQNRAGGYSATLRRRAAKEQRAAGGPKGRRGHSAHALKDCLLVYGGYMDLRGSTNELWAFHYG</sequence>
<dbReference type="Pfam" id="PF24681">
    <property type="entry name" value="Kelch_KLHDC2_KLHL20_DRC7"/>
    <property type="match status" value="1"/>
</dbReference>
<evidence type="ECO:0000313" key="4">
    <source>
        <dbReference type="EMBL" id="CAG9787012.1"/>
    </source>
</evidence>
<reference evidence="4" key="2">
    <citation type="submission" date="2022-10" db="EMBL/GenBank/DDBJ databases">
        <authorList>
            <consortium name="ENA_rothamsted_submissions"/>
            <consortium name="culmorum"/>
            <person name="King R."/>
        </authorList>
    </citation>
    <scope>NUCLEOTIDE SEQUENCE</scope>
</reference>
<accession>A0A9N9WE19</accession>